<sequence>MTTSSPSTPIPDSVSDTRIDLSSPAHLIAAVPYLLGFRPVDSVVVVAHAADTSHASRSGTISHVMRMDIPPAEAVAELEPVLRPPLSGAAAVTLVVVGGTAPPDGGPAHRDVVSALAAVMTALGVPIAHALWTPAIEVGSPWCCYGADRCGGVVPDPSASTMAAATAHAGHVTYSSREAMERSLDPDDDGALARRAALLELAVSRRETGFDDGAESIVGALAVVRDALRRFRSGLDGRDADAESSTGAEGRGGSAVLTDQEIADLAMALSRHEVRDACLGLAWPAGEPRALAAERLWSALVRATPEPERAEPAALLAYSAYLRGDGALAGMAVRKAKDADPGHLFAKLLDQVLARGMPPERLAGLAQAYGAPALFDPHSDGDMEDGG</sequence>
<reference evidence="1 2" key="1">
    <citation type="submission" date="2019-07" db="EMBL/GenBank/DDBJ databases">
        <title>R&amp;d 2014.</title>
        <authorList>
            <person name="Klenk H.-P."/>
        </authorList>
    </citation>
    <scope>NUCLEOTIDE SEQUENCE [LARGE SCALE GENOMIC DNA]</scope>
    <source>
        <strain evidence="1 2">DSM 43194</strain>
    </source>
</reference>
<gene>
    <name evidence="1" type="ORF">JD82_01958</name>
</gene>
<dbReference type="OrthoDB" id="3264463at2"/>
<evidence type="ECO:0000313" key="2">
    <source>
        <dbReference type="Proteomes" id="UP000317303"/>
    </source>
</evidence>
<organism evidence="1 2">
    <name type="scientific">Prauserella rugosa</name>
    <dbReference type="NCBI Taxonomy" id="43354"/>
    <lineage>
        <taxon>Bacteria</taxon>
        <taxon>Bacillati</taxon>
        <taxon>Actinomycetota</taxon>
        <taxon>Actinomycetes</taxon>
        <taxon>Pseudonocardiales</taxon>
        <taxon>Pseudonocardiaceae</taxon>
        <taxon>Prauserella</taxon>
    </lineage>
</organism>
<dbReference type="Pfam" id="PF13830">
    <property type="entry name" value="DUF4192"/>
    <property type="match status" value="1"/>
</dbReference>
<dbReference type="AlphaFoldDB" id="A0A660C983"/>
<keyword evidence="2" id="KW-1185">Reference proteome</keyword>
<accession>A0A660C983</accession>
<dbReference type="InterPro" id="IPR025447">
    <property type="entry name" value="DUF4192"/>
</dbReference>
<evidence type="ECO:0000313" key="1">
    <source>
        <dbReference type="EMBL" id="TWH20118.1"/>
    </source>
</evidence>
<name>A0A660C983_9PSEU</name>
<dbReference type="RefSeq" id="WP_030530993.1">
    <property type="nucleotide sequence ID" value="NZ_JOIJ01000003.1"/>
</dbReference>
<protein>
    <submittedName>
        <fullName evidence="1">Uncharacterized protein DUF4192</fullName>
    </submittedName>
</protein>
<dbReference type="Proteomes" id="UP000317303">
    <property type="component" value="Unassembled WGS sequence"/>
</dbReference>
<proteinExistence type="predicted"/>
<comment type="caution">
    <text evidence="1">The sequence shown here is derived from an EMBL/GenBank/DDBJ whole genome shotgun (WGS) entry which is preliminary data.</text>
</comment>
<dbReference type="EMBL" id="VLJV01000001">
    <property type="protein sequence ID" value="TWH20118.1"/>
    <property type="molecule type" value="Genomic_DNA"/>
</dbReference>